<gene>
    <name evidence="1" type="ORF">BACI71_120118</name>
</gene>
<proteinExistence type="predicted"/>
<dbReference type="AlphaFoldDB" id="A0A653SGZ3"/>
<sequence>MEPTCEYKYDCFFIKLNEYLVEKMNGLAIHLLFCLYVGKVNEYNPKRTKY</sequence>
<evidence type="ECO:0000313" key="2">
    <source>
        <dbReference type="Proteomes" id="UP000437562"/>
    </source>
</evidence>
<protein>
    <submittedName>
        <fullName evidence="1">Uncharacterized protein</fullName>
    </submittedName>
</protein>
<dbReference type="EMBL" id="CABWMC010000004">
    <property type="protein sequence ID" value="VXB67524.1"/>
    <property type="molecule type" value="Genomic_DNA"/>
</dbReference>
<reference evidence="1 2" key="1">
    <citation type="submission" date="2019-10" db="EMBL/GenBank/DDBJ databases">
        <authorList>
            <person name="Karimi E."/>
        </authorList>
    </citation>
    <scope>NUCLEOTIDE SEQUENCE [LARGE SCALE GENOMIC DNA]</scope>
    <source>
        <strain evidence="1">Bacillus sp. 71</strain>
    </source>
</reference>
<accession>A0A653SGZ3</accession>
<name>A0A653SGZ3_BACMY</name>
<dbReference type="Proteomes" id="UP000437562">
    <property type="component" value="Unassembled WGS sequence"/>
</dbReference>
<organism evidence="1 2">
    <name type="scientific">Bacillus mycoides</name>
    <dbReference type="NCBI Taxonomy" id="1405"/>
    <lineage>
        <taxon>Bacteria</taxon>
        <taxon>Bacillati</taxon>
        <taxon>Bacillota</taxon>
        <taxon>Bacilli</taxon>
        <taxon>Bacillales</taxon>
        <taxon>Bacillaceae</taxon>
        <taxon>Bacillus</taxon>
        <taxon>Bacillus cereus group</taxon>
    </lineage>
</organism>
<evidence type="ECO:0000313" key="1">
    <source>
        <dbReference type="EMBL" id="VXB67524.1"/>
    </source>
</evidence>